<dbReference type="Pfam" id="PF13472">
    <property type="entry name" value="Lipase_GDSL_2"/>
    <property type="match status" value="1"/>
</dbReference>
<evidence type="ECO:0000313" key="2">
    <source>
        <dbReference type="EMBL" id="KKR96839.1"/>
    </source>
</evidence>
<dbReference type="Proteomes" id="UP000034746">
    <property type="component" value="Unassembled WGS sequence"/>
</dbReference>
<dbReference type="EMBL" id="LCAU01000023">
    <property type="protein sequence ID" value="KKR96839.1"/>
    <property type="molecule type" value="Genomic_DNA"/>
</dbReference>
<gene>
    <name evidence="2" type="ORF">UU48_C0023G0010</name>
</gene>
<organism evidence="2 3">
    <name type="scientific">Candidatus Uhrbacteria bacterium GW2011_GWF2_41_16</name>
    <dbReference type="NCBI Taxonomy" id="1618997"/>
    <lineage>
        <taxon>Bacteria</taxon>
        <taxon>Candidatus Uhriibacteriota</taxon>
    </lineage>
</organism>
<evidence type="ECO:0000313" key="3">
    <source>
        <dbReference type="Proteomes" id="UP000034746"/>
    </source>
</evidence>
<accession>A0A0G0V7C6</accession>
<dbReference type="InterPro" id="IPR036514">
    <property type="entry name" value="SGNH_hydro_sf"/>
</dbReference>
<dbReference type="SUPFAM" id="SSF52266">
    <property type="entry name" value="SGNH hydrolase"/>
    <property type="match status" value="1"/>
</dbReference>
<proteinExistence type="predicted"/>
<dbReference type="AlphaFoldDB" id="A0A0G0V7C6"/>
<evidence type="ECO:0000259" key="1">
    <source>
        <dbReference type="Pfam" id="PF13472"/>
    </source>
</evidence>
<dbReference type="PANTHER" id="PTHR30383">
    <property type="entry name" value="THIOESTERASE 1/PROTEASE 1/LYSOPHOSPHOLIPASE L1"/>
    <property type="match status" value="1"/>
</dbReference>
<dbReference type="GO" id="GO:0004622">
    <property type="term" value="F:phosphatidylcholine lysophospholipase activity"/>
    <property type="evidence" value="ECO:0007669"/>
    <property type="project" value="TreeGrafter"/>
</dbReference>
<dbReference type="InterPro" id="IPR051532">
    <property type="entry name" value="Ester_Hydrolysis_Enzymes"/>
</dbReference>
<name>A0A0G0V7C6_9BACT</name>
<dbReference type="PANTHER" id="PTHR30383:SF5">
    <property type="entry name" value="SGNH HYDROLASE-TYPE ESTERASE DOMAIN-CONTAINING PROTEIN"/>
    <property type="match status" value="1"/>
</dbReference>
<protein>
    <submittedName>
        <fullName evidence="2">Lipolytic protein G-D-S-L family</fullName>
    </submittedName>
</protein>
<feature type="domain" description="SGNH hydrolase-type esterase" evidence="1">
    <location>
        <begin position="36"/>
        <end position="205"/>
    </location>
</feature>
<dbReference type="PROSITE" id="PS51257">
    <property type="entry name" value="PROKAR_LIPOPROTEIN"/>
    <property type="match status" value="1"/>
</dbReference>
<reference evidence="2 3" key="1">
    <citation type="journal article" date="2015" name="Nature">
        <title>rRNA introns, odd ribosomes, and small enigmatic genomes across a large radiation of phyla.</title>
        <authorList>
            <person name="Brown C.T."/>
            <person name="Hug L.A."/>
            <person name="Thomas B.C."/>
            <person name="Sharon I."/>
            <person name="Castelle C.J."/>
            <person name="Singh A."/>
            <person name="Wilkins M.J."/>
            <person name="Williams K.H."/>
            <person name="Banfield J.F."/>
        </authorList>
    </citation>
    <scope>NUCLEOTIDE SEQUENCE [LARGE SCALE GENOMIC DNA]</scope>
</reference>
<dbReference type="InterPro" id="IPR013830">
    <property type="entry name" value="SGNH_hydro"/>
</dbReference>
<comment type="caution">
    <text evidence="2">The sequence shown here is derived from an EMBL/GenBank/DDBJ whole genome shotgun (WGS) entry which is preliminary data.</text>
</comment>
<sequence length="225" mass="25594">MQNKKLQIGRIVTFLLVPLILFLSGCNQHRQLTIVCIGDSLTVCGGDGGRYTDWLQKWLPSHKIINKGINGDTLAGGCARFDKDVLSFKPDIVIIELGANDFWQNKRPIEQLQQDLEDMVIKAEKAGAKVVIASCFGKKRDYVKEEKIEYGIEKYSFADAIGKMEEQVCLKYNCFYVPNMQIDIKPNGTDPYWEDNNHPNKKGNEYVSKRILTELKKAIKVSFNL</sequence>
<dbReference type="PATRIC" id="fig|1618997.3.peg.1143"/>
<dbReference type="Gene3D" id="3.40.50.1110">
    <property type="entry name" value="SGNH hydrolase"/>
    <property type="match status" value="1"/>
</dbReference>